<evidence type="ECO:0000313" key="3">
    <source>
        <dbReference type="Proteomes" id="UP000729733"/>
    </source>
</evidence>
<dbReference type="Pfam" id="PF13449">
    <property type="entry name" value="Phytase-like"/>
    <property type="match status" value="1"/>
</dbReference>
<dbReference type="PANTHER" id="PTHR37957">
    <property type="entry name" value="BLR7070 PROTEIN"/>
    <property type="match status" value="1"/>
</dbReference>
<dbReference type="InterPro" id="IPR027372">
    <property type="entry name" value="Phytase-like_dom"/>
</dbReference>
<protein>
    <submittedName>
        <fullName evidence="2">Esterase-like activity of phytase family protein</fullName>
    </submittedName>
</protein>
<comment type="caution">
    <text evidence="2">The sequence shown here is derived from an EMBL/GenBank/DDBJ whole genome shotgun (WGS) entry which is preliminary data.</text>
</comment>
<organism evidence="2 3">
    <name type="scientific">Waterburya agarophytonicola KI4</name>
    <dbReference type="NCBI Taxonomy" id="2874699"/>
    <lineage>
        <taxon>Bacteria</taxon>
        <taxon>Bacillati</taxon>
        <taxon>Cyanobacteriota</taxon>
        <taxon>Cyanophyceae</taxon>
        <taxon>Pleurocapsales</taxon>
        <taxon>Hyellaceae</taxon>
        <taxon>Waterburya</taxon>
        <taxon>Waterburya agarophytonicola</taxon>
    </lineage>
</organism>
<dbReference type="Proteomes" id="UP000729733">
    <property type="component" value="Unassembled WGS sequence"/>
</dbReference>
<dbReference type="EMBL" id="JADWDC010000032">
    <property type="protein sequence ID" value="MCC0177945.1"/>
    <property type="molecule type" value="Genomic_DNA"/>
</dbReference>
<evidence type="ECO:0000313" key="2">
    <source>
        <dbReference type="EMBL" id="MCC0177945.1"/>
    </source>
</evidence>
<proteinExistence type="predicted"/>
<sequence>MFRNFSLEFLDQYEIPQTKFKNTVVGGLSAIAYNREEDKFYVLSDDRGKRSPARFYTFKLQVKQTKDKNIKIDSFQPAEVTLIKDEQGNNYPVEKIDPEGIALSPRNTIFISSEGDTTKNIQPFIREFELETGKQISDVRLPQRFLASEDPDKPQGVQENLAFESLTINRVGLPEDPFRLFTATESSLIQDESFEGNERSRIRLLHYLINPLGNPVLVAEHLYLLEPAPIEVISNGLTELLALQTEGYFLSLERTFGFTGAGAKIFQLAIANATDTSNINSLKGDLGQLRTLKKQLVLDLQDLGIYLDNLEGMTEGPRLPDGSRSLLLISDNNFNEEQVSQLLLFRLVEK</sequence>
<evidence type="ECO:0000259" key="1">
    <source>
        <dbReference type="Pfam" id="PF13449"/>
    </source>
</evidence>
<name>A0A964BR48_9CYAN</name>
<accession>A0A964BR48</accession>
<gene>
    <name evidence="2" type="ORF">I4641_13245</name>
</gene>
<keyword evidence="3" id="KW-1185">Reference proteome</keyword>
<reference evidence="2" key="1">
    <citation type="journal article" date="2021" name="Antonie Van Leeuwenhoek">
        <title>Draft genome and description of Waterburya agarophytonicola gen. nov. sp. nov. (Pleurocapsales, Cyanobacteria): a seaweed symbiont.</title>
        <authorList>
            <person name="Bonthond G."/>
            <person name="Shalygin S."/>
            <person name="Bayer T."/>
            <person name="Weinberger F."/>
        </authorList>
    </citation>
    <scope>NUCLEOTIDE SEQUENCE</scope>
    <source>
        <strain evidence="2">KI4</strain>
    </source>
</reference>
<feature type="domain" description="Phytase-like" evidence="1">
    <location>
        <begin position="24"/>
        <end position="334"/>
    </location>
</feature>
<dbReference type="PANTHER" id="PTHR37957:SF1">
    <property type="entry name" value="PHYTASE-LIKE DOMAIN-CONTAINING PROTEIN"/>
    <property type="match status" value="1"/>
</dbReference>
<dbReference type="AlphaFoldDB" id="A0A964BR48"/>